<dbReference type="OrthoDB" id="10353021at2759"/>
<dbReference type="VEuPathDB" id="MicrosporidiaDB:THOM_1766"/>
<dbReference type="EMBL" id="JH993974">
    <property type="protein sequence ID" value="ELQ75270.1"/>
    <property type="molecule type" value="Genomic_DNA"/>
</dbReference>
<evidence type="ECO:0000313" key="3">
    <source>
        <dbReference type="Proteomes" id="UP000011185"/>
    </source>
</evidence>
<evidence type="ECO:0000256" key="1">
    <source>
        <dbReference type="SAM" id="MobiDB-lite"/>
    </source>
</evidence>
<accession>L7JVE6</accession>
<keyword evidence="3" id="KW-1185">Reference proteome</keyword>
<sequence length="87" mass="10401">MQRFTYPSMDDQQGWPTLPDYKELTQPEIPKEFVLFGIKFRMVDNVPQPEEEYEDLDITKMKELINESISSFKNLLKTGNRSHFREN</sequence>
<organism evidence="2 3">
    <name type="scientific">Trachipleistophora hominis</name>
    <name type="common">Microsporidian parasite</name>
    <dbReference type="NCBI Taxonomy" id="72359"/>
    <lineage>
        <taxon>Eukaryota</taxon>
        <taxon>Fungi</taxon>
        <taxon>Fungi incertae sedis</taxon>
        <taxon>Microsporidia</taxon>
        <taxon>Pleistophoridae</taxon>
        <taxon>Trachipleistophora</taxon>
    </lineage>
</organism>
<dbReference type="Proteomes" id="UP000011185">
    <property type="component" value="Unassembled WGS sequence"/>
</dbReference>
<proteinExistence type="predicted"/>
<dbReference type="AlphaFoldDB" id="L7JVE6"/>
<gene>
    <name evidence="2" type="ORF">THOM_1766</name>
</gene>
<feature type="region of interest" description="Disordered" evidence="1">
    <location>
        <begin position="1"/>
        <end position="22"/>
    </location>
</feature>
<dbReference type="InParanoid" id="L7JVE6"/>
<dbReference type="HOGENOM" id="CLU_2484916_0_0_1"/>
<name>L7JVE6_TRAHO</name>
<reference evidence="2 3" key="1">
    <citation type="journal article" date="2012" name="PLoS Pathog.">
        <title>The genome of the obligate intracellular parasite Trachipleistophora hominis: new insights into microsporidian genome dynamics and reductive evolution.</title>
        <authorList>
            <person name="Heinz E."/>
            <person name="Williams T.A."/>
            <person name="Nakjang S."/>
            <person name="Noel C.J."/>
            <person name="Swan D.C."/>
            <person name="Goldberg A.V."/>
            <person name="Harris S.R."/>
            <person name="Weinmaier T."/>
            <person name="Markert S."/>
            <person name="Becher D."/>
            <person name="Bernhardt J."/>
            <person name="Dagan T."/>
            <person name="Hacker C."/>
            <person name="Lucocq J.M."/>
            <person name="Schweder T."/>
            <person name="Rattei T."/>
            <person name="Hall N."/>
            <person name="Hirt R.P."/>
            <person name="Embley T.M."/>
        </authorList>
    </citation>
    <scope>NUCLEOTIDE SEQUENCE [LARGE SCALE GENOMIC DNA]</scope>
</reference>
<dbReference type="OMA" id="IHTHINE"/>
<protein>
    <submittedName>
        <fullName evidence="2">Uncharacterized protein</fullName>
    </submittedName>
</protein>
<evidence type="ECO:0000313" key="2">
    <source>
        <dbReference type="EMBL" id="ELQ75270.1"/>
    </source>
</evidence>